<dbReference type="GO" id="GO:0005886">
    <property type="term" value="C:plasma membrane"/>
    <property type="evidence" value="ECO:0007669"/>
    <property type="project" value="UniProtKB-SubCell"/>
</dbReference>
<comment type="similarity">
    <text evidence="8">Belongs to the PpiD chaperone family.</text>
</comment>
<dbReference type="NCBIfam" id="NF008054">
    <property type="entry name" value="PRK10788.1"/>
    <property type="match status" value="1"/>
</dbReference>
<keyword evidence="11" id="KW-0697">Rotamase</keyword>
<evidence type="ECO:0000256" key="3">
    <source>
        <dbReference type="ARBA" id="ARBA00022519"/>
    </source>
</evidence>
<dbReference type="AlphaFoldDB" id="A0A4D6Y4N9"/>
<feature type="transmembrane region" description="Helical" evidence="12">
    <location>
        <begin position="12"/>
        <end position="35"/>
    </location>
</feature>
<keyword evidence="6 12" id="KW-0472">Membrane</keyword>
<protein>
    <recommendedName>
        <fullName evidence="9">Periplasmic chaperone PpiD</fullName>
    </recommendedName>
    <alternativeName>
        <fullName evidence="10">Periplasmic folding chaperone</fullName>
    </alternativeName>
</protein>
<name>A0A4D6Y4N9_9GAMM</name>
<evidence type="ECO:0000256" key="11">
    <source>
        <dbReference type="PROSITE-ProRule" id="PRU00278"/>
    </source>
</evidence>
<evidence type="ECO:0000256" key="12">
    <source>
        <dbReference type="SAM" id="Phobius"/>
    </source>
</evidence>
<dbReference type="Pfam" id="PF13624">
    <property type="entry name" value="SurA_N_3"/>
    <property type="match status" value="1"/>
</dbReference>
<evidence type="ECO:0000256" key="1">
    <source>
        <dbReference type="ARBA" id="ARBA00004382"/>
    </source>
</evidence>
<dbReference type="InterPro" id="IPR000297">
    <property type="entry name" value="PPIase_PpiC"/>
</dbReference>
<evidence type="ECO:0000256" key="7">
    <source>
        <dbReference type="ARBA" id="ARBA00023186"/>
    </source>
</evidence>
<evidence type="ECO:0000259" key="13">
    <source>
        <dbReference type="PROSITE" id="PS50198"/>
    </source>
</evidence>
<evidence type="ECO:0000256" key="5">
    <source>
        <dbReference type="ARBA" id="ARBA00022989"/>
    </source>
</evidence>
<keyword evidence="7" id="KW-0143">Chaperone</keyword>
<dbReference type="InterPro" id="IPR052029">
    <property type="entry name" value="PpiD_chaperone"/>
</dbReference>
<keyword evidence="4 12" id="KW-0812">Transmembrane</keyword>
<dbReference type="GO" id="GO:0003755">
    <property type="term" value="F:peptidyl-prolyl cis-trans isomerase activity"/>
    <property type="evidence" value="ECO:0007669"/>
    <property type="project" value="UniProtKB-KW"/>
</dbReference>
<dbReference type="PANTHER" id="PTHR47529">
    <property type="entry name" value="PEPTIDYL-PROLYL CIS-TRANS ISOMERASE D"/>
    <property type="match status" value="1"/>
</dbReference>
<sequence>MMKSIKSRSNRIIVKCILGIIILSLILSTMNGFFYKDLENYAAQVNGENISLKTLQNMYLIERLNQKKMLGTNFSKIENNQQIKQETYNYVLSQLINNVLLEQYAKKMKFQIEDETIKKTILNASIFQKNKKFDEKKYLQYLSSMNLRDDEYINIIKRKVNADNFIHTISNTDFILENEKKYIIKLLSQKRKIRTTVLNSNLFINKQNISYQEAFNYFQKNKNLFYIPEKFKMSYVRLTPKIFKIKCNEKEIQNWYIKHNKRYFTEEKRKYGIIQIKDKNEASLLLSQINTPEDFSRIAKTKSIDPISSKKGGDIGWMSIHSIPNEIQQAHLCKKNQISNVIPFNNEFLIIKLIDIIPSQKKNLSKVYQTIKNEIKNKKSLDLYHKLKNKIKEITKNNPDKLDIIIQKINLKPIKTDWFDKNSIPISLNTPILKSKIFKTLLIQKEKKNKSYSNLIVLKKHQSFLINLTKYQKKQIKKFENVKDEIIKKIKKIKAIEETNKNAKKIVLDLKKGNKNLLKKFNLFFNKSEIISRYDNNDISEFIFSLPHPNKKQKIYDTFQDENKNSVIVAFERIYYDDFSDEEKNIIVKYLEKNNKETTFYSILKNLYQKSKVIYKK</sequence>
<dbReference type="InterPro" id="IPR046357">
    <property type="entry name" value="PPIase_dom_sf"/>
</dbReference>
<reference evidence="14 15" key="1">
    <citation type="submission" date="2018-12" db="EMBL/GenBank/DDBJ databases">
        <authorList>
            <person name="Chong R.A."/>
        </authorList>
    </citation>
    <scope>NUCLEOTIDE SEQUENCE [LARGE SCALE GENOMIC DNA]</scope>
    <source>
        <strain evidence="14 15">Mst</strain>
    </source>
</reference>
<gene>
    <name evidence="14" type="ORF">D9V75_02295</name>
</gene>
<proteinExistence type="inferred from homology"/>
<comment type="subcellular location">
    <subcellularLocation>
        <location evidence="1">Cell inner membrane</location>
        <topology evidence="1">Single-pass type II membrane protein</topology>
        <orientation evidence="1">Periplasmic side</orientation>
    </subcellularLocation>
</comment>
<evidence type="ECO:0000256" key="8">
    <source>
        <dbReference type="ARBA" id="ARBA00038408"/>
    </source>
</evidence>
<evidence type="ECO:0000313" key="14">
    <source>
        <dbReference type="EMBL" id="QCI24656.1"/>
    </source>
</evidence>
<feature type="domain" description="PpiC" evidence="13">
    <location>
        <begin position="266"/>
        <end position="355"/>
    </location>
</feature>
<dbReference type="PANTHER" id="PTHR47529:SF1">
    <property type="entry name" value="PERIPLASMIC CHAPERONE PPID"/>
    <property type="match status" value="1"/>
</dbReference>
<dbReference type="PROSITE" id="PS50198">
    <property type="entry name" value="PPIC_PPIASE_2"/>
    <property type="match status" value="1"/>
</dbReference>
<dbReference type="EMBL" id="CP034861">
    <property type="protein sequence ID" value="QCI24656.1"/>
    <property type="molecule type" value="Genomic_DNA"/>
</dbReference>
<evidence type="ECO:0000313" key="15">
    <source>
        <dbReference type="Proteomes" id="UP000298673"/>
    </source>
</evidence>
<evidence type="ECO:0000256" key="2">
    <source>
        <dbReference type="ARBA" id="ARBA00022475"/>
    </source>
</evidence>
<evidence type="ECO:0000256" key="4">
    <source>
        <dbReference type="ARBA" id="ARBA00022692"/>
    </source>
</evidence>
<evidence type="ECO:0000256" key="10">
    <source>
        <dbReference type="ARBA" id="ARBA00042775"/>
    </source>
</evidence>
<accession>A0A4D6Y4N9</accession>
<dbReference type="SUPFAM" id="SSF54534">
    <property type="entry name" value="FKBP-like"/>
    <property type="match status" value="1"/>
</dbReference>
<dbReference type="OrthoDB" id="9812372at2"/>
<dbReference type="SUPFAM" id="SSF109998">
    <property type="entry name" value="Triger factor/SurA peptide-binding domain-like"/>
    <property type="match status" value="1"/>
</dbReference>
<evidence type="ECO:0000256" key="9">
    <source>
        <dbReference type="ARBA" id="ARBA00040743"/>
    </source>
</evidence>
<dbReference type="Gene3D" id="3.10.50.40">
    <property type="match status" value="1"/>
</dbReference>
<keyword evidence="2" id="KW-1003">Cell membrane</keyword>
<reference evidence="14 15" key="2">
    <citation type="submission" date="2019-05" db="EMBL/GenBank/DDBJ databases">
        <title>Genome evolution of the obligate endosymbiont Buchnera aphidicola.</title>
        <authorList>
            <person name="Moran N.A."/>
        </authorList>
    </citation>
    <scope>NUCLEOTIDE SEQUENCE [LARGE SCALE GENOMIC DNA]</scope>
    <source>
        <strain evidence="14 15">Mst</strain>
    </source>
</reference>
<keyword evidence="5 12" id="KW-1133">Transmembrane helix</keyword>
<evidence type="ECO:0000256" key="6">
    <source>
        <dbReference type="ARBA" id="ARBA00023136"/>
    </source>
</evidence>
<keyword evidence="3" id="KW-0997">Cell inner membrane</keyword>
<dbReference type="InterPro" id="IPR027304">
    <property type="entry name" value="Trigger_fact/SurA_dom_sf"/>
</dbReference>
<dbReference type="Proteomes" id="UP000298673">
    <property type="component" value="Chromosome"/>
</dbReference>
<dbReference type="Pfam" id="PF13145">
    <property type="entry name" value="Rotamase_2"/>
    <property type="match status" value="1"/>
</dbReference>
<organism evidence="14 15">
    <name type="scientific">Buchnera aphidicola</name>
    <name type="common">Muscaphis stroyani</name>
    <dbReference type="NCBI Taxonomy" id="1241869"/>
    <lineage>
        <taxon>Bacteria</taxon>
        <taxon>Pseudomonadati</taxon>
        <taxon>Pseudomonadota</taxon>
        <taxon>Gammaproteobacteria</taxon>
        <taxon>Enterobacterales</taxon>
        <taxon>Erwiniaceae</taxon>
        <taxon>Buchnera</taxon>
    </lineage>
</organism>
<dbReference type="Gene3D" id="1.10.4030.10">
    <property type="entry name" value="Porin chaperone SurA, peptide-binding domain"/>
    <property type="match status" value="1"/>
</dbReference>
<keyword evidence="11 14" id="KW-0413">Isomerase</keyword>